<dbReference type="GeneID" id="109257790"/>
<dbReference type="RefSeq" id="XP_053745907.1">
    <property type="nucleotide sequence ID" value="XM_053889932.1"/>
</dbReference>
<gene>
    <name evidence="3" type="primary">TEX22</name>
</gene>
<dbReference type="CTD" id="647310"/>
<feature type="region of interest" description="Disordered" evidence="1">
    <location>
        <begin position="1"/>
        <end position="74"/>
    </location>
</feature>
<reference evidence="3" key="1">
    <citation type="submission" date="2025-08" db="UniProtKB">
        <authorList>
            <consortium name="RefSeq"/>
        </authorList>
    </citation>
    <scope>IDENTIFICATION</scope>
    <source>
        <tissue evidence="3">Whole blood</tissue>
    </source>
</reference>
<dbReference type="AlphaFoldDB" id="A0A9W2UH72"/>
<name>A0A9W2UH72_PANPR</name>
<evidence type="ECO:0000313" key="3">
    <source>
        <dbReference type="RefSeq" id="XP_053745907.1"/>
    </source>
</evidence>
<evidence type="ECO:0000256" key="1">
    <source>
        <dbReference type="SAM" id="MobiDB-lite"/>
    </source>
</evidence>
<dbReference type="Proteomes" id="UP001165780">
    <property type="component" value="Unplaced"/>
</dbReference>
<evidence type="ECO:0000313" key="2">
    <source>
        <dbReference type="Proteomes" id="UP001165780"/>
    </source>
</evidence>
<feature type="compositionally biased region" description="Polar residues" evidence="1">
    <location>
        <begin position="32"/>
        <end position="55"/>
    </location>
</feature>
<sequence length="205" mass="21826">MDSRKHLANASLGKKSGLPLPQELGQPPPPASATTAWGQPGAQSGGQQVLQTQDWVCQPAESGRQSHRWSVSIDERRRLAVQGGRERPGTAGPPSHSRDLSRLVAQLVSEDVDKDVLLPHPPRPSEAANAFQAFLAPSAPFWQTVTLEAQLLEAACNPWPVALSSTFKASGVASLCPCRTSSRGLLRLPTSGPRADVGPLVLRLL</sequence>
<keyword evidence="2" id="KW-1185">Reference proteome</keyword>
<organism evidence="2 3">
    <name type="scientific">Panthera pardus</name>
    <name type="common">Leopard</name>
    <name type="synonym">Felis pardus</name>
    <dbReference type="NCBI Taxonomy" id="9691"/>
    <lineage>
        <taxon>Eukaryota</taxon>
        <taxon>Metazoa</taxon>
        <taxon>Chordata</taxon>
        <taxon>Craniata</taxon>
        <taxon>Vertebrata</taxon>
        <taxon>Euteleostomi</taxon>
        <taxon>Mammalia</taxon>
        <taxon>Eutheria</taxon>
        <taxon>Laurasiatheria</taxon>
        <taxon>Carnivora</taxon>
        <taxon>Feliformia</taxon>
        <taxon>Felidae</taxon>
        <taxon>Pantherinae</taxon>
        <taxon>Panthera</taxon>
    </lineage>
</organism>
<proteinExistence type="predicted"/>
<protein>
    <submittedName>
        <fullName evidence="3">Testis-expressed protein 22</fullName>
    </submittedName>
</protein>
<accession>A0A9W2UH72</accession>